<dbReference type="InterPro" id="IPR016032">
    <property type="entry name" value="Sig_transdc_resp-reg_C-effctor"/>
</dbReference>
<evidence type="ECO:0000313" key="6">
    <source>
        <dbReference type="Proteomes" id="UP001482513"/>
    </source>
</evidence>
<dbReference type="EMBL" id="JAMPKX010000009">
    <property type="protein sequence ID" value="MEP0948889.1"/>
    <property type="molecule type" value="Genomic_DNA"/>
</dbReference>
<dbReference type="PRINTS" id="PR00038">
    <property type="entry name" value="HTHLUXR"/>
</dbReference>
<keyword evidence="1" id="KW-0805">Transcription regulation</keyword>
<keyword evidence="3" id="KW-0804">Transcription</keyword>
<dbReference type="SUPFAM" id="SSF46894">
    <property type="entry name" value="C-terminal effector domain of the bipartite response regulators"/>
    <property type="match status" value="1"/>
</dbReference>
<dbReference type="InterPro" id="IPR036388">
    <property type="entry name" value="WH-like_DNA-bd_sf"/>
</dbReference>
<dbReference type="InterPro" id="IPR000792">
    <property type="entry name" value="Tscrpt_reg_LuxR_C"/>
</dbReference>
<reference evidence="5 6" key="1">
    <citation type="submission" date="2022-04" db="EMBL/GenBank/DDBJ databases">
        <title>Positive selection, recombination, and allopatry shape intraspecific diversity of widespread and dominant cyanobacteria.</title>
        <authorList>
            <person name="Wei J."/>
            <person name="Shu W."/>
            <person name="Hu C."/>
        </authorList>
    </citation>
    <scope>NUCLEOTIDE SEQUENCE [LARGE SCALE GENOMIC DNA]</scope>
    <source>
        <strain evidence="5 6">DQ-A4</strain>
    </source>
</reference>
<dbReference type="SMART" id="SM00421">
    <property type="entry name" value="HTH_LUXR"/>
    <property type="match status" value="1"/>
</dbReference>
<keyword evidence="2" id="KW-0238">DNA-binding</keyword>
<comment type="caution">
    <text evidence="5">The sequence shown here is derived from an EMBL/GenBank/DDBJ whole genome shotgun (WGS) entry which is preliminary data.</text>
</comment>
<proteinExistence type="predicted"/>
<sequence>MALLAQGLRDRDIAARLYISESTVKFHINNSLTKLQAKNRYQAVYQAAIQGWI</sequence>
<feature type="domain" description="HTH luxR-type" evidence="4">
    <location>
        <begin position="1"/>
        <end position="51"/>
    </location>
</feature>
<evidence type="ECO:0000259" key="4">
    <source>
        <dbReference type="PROSITE" id="PS50043"/>
    </source>
</evidence>
<organism evidence="5 6">
    <name type="scientific">Leptolyngbya subtilissima DQ-A4</name>
    <dbReference type="NCBI Taxonomy" id="2933933"/>
    <lineage>
        <taxon>Bacteria</taxon>
        <taxon>Bacillati</taxon>
        <taxon>Cyanobacteriota</taxon>
        <taxon>Cyanophyceae</taxon>
        <taxon>Leptolyngbyales</taxon>
        <taxon>Leptolyngbyaceae</taxon>
        <taxon>Leptolyngbya group</taxon>
        <taxon>Leptolyngbya</taxon>
    </lineage>
</organism>
<protein>
    <submittedName>
        <fullName evidence="5">LuxR C-terminal-related transcriptional regulator</fullName>
    </submittedName>
</protein>
<gene>
    <name evidence="5" type="ORF">NC992_18545</name>
</gene>
<keyword evidence="6" id="KW-1185">Reference proteome</keyword>
<dbReference type="Gene3D" id="1.10.10.10">
    <property type="entry name" value="Winged helix-like DNA-binding domain superfamily/Winged helix DNA-binding domain"/>
    <property type="match status" value="1"/>
</dbReference>
<evidence type="ECO:0000313" key="5">
    <source>
        <dbReference type="EMBL" id="MEP0948889.1"/>
    </source>
</evidence>
<dbReference type="PROSITE" id="PS50043">
    <property type="entry name" value="HTH_LUXR_2"/>
    <property type="match status" value="1"/>
</dbReference>
<dbReference type="Pfam" id="PF00196">
    <property type="entry name" value="GerE"/>
    <property type="match status" value="1"/>
</dbReference>
<evidence type="ECO:0000256" key="3">
    <source>
        <dbReference type="ARBA" id="ARBA00023163"/>
    </source>
</evidence>
<dbReference type="PANTHER" id="PTHR44688">
    <property type="entry name" value="DNA-BINDING TRANSCRIPTIONAL ACTIVATOR DEVR_DOSR"/>
    <property type="match status" value="1"/>
</dbReference>
<dbReference type="CDD" id="cd06170">
    <property type="entry name" value="LuxR_C_like"/>
    <property type="match status" value="1"/>
</dbReference>
<accession>A0ABV0K8C3</accession>
<evidence type="ECO:0000256" key="2">
    <source>
        <dbReference type="ARBA" id="ARBA00023125"/>
    </source>
</evidence>
<name>A0ABV0K8C3_9CYAN</name>
<evidence type="ECO:0000256" key="1">
    <source>
        <dbReference type="ARBA" id="ARBA00023015"/>
    </source>
</evidence>
<dbReference type="Proteomes" id="UP001482513">
    <property type="component" value="Unassembled WGS sequence"/>
</dbReference>
<dbReference type="PANTHER" id="PTHR44688:SF25">
    <property type="entry name" value="HTH LUXR-TYPE DOMAIN-CONTAINING PROTEIN"/>
    <property type="match status" value="1"/>
</dbReference>